<evidence type="ECO:0000313" key="17">
    <source>
        <dbReference type="Proteomes" id="UP000092460"/>
    </source>
</evidence>
<evidence type="ECO:0000256" key="9">
    <source>
        <dbReference type="ARBA" id="ARBA00039432"/>
    </source>
</evidence>
<dbReference type="VEuPathDB" id="VectorBase:GPPI038133"/>
<evidence type="ECO:0000256" key="12">
    <source>
        <dbReference type="ARBA" id="ARBA00042420"/>
    </source>
</evidence>
<dbReference type="GO" id="GO:0016579">
    <property type="term" value="P:protein deubiquitination"/>
    <property type="evidence" value="ECO:0007669"/>
    <property type="project" value="InterPro"/>
</dbReference>
<dbReference type="InterPro" id="IPR050164">
    <property type="entry name" value="Peptidase_C19"/>
</dbReference>
<dbReference type="Proteomes" id="UP000092460">
    <property type="component" value="Unassembled WGS sequence"/>
</dbReference>
<reference evidence="17" key="1">
    <citation type="submission" date="2015-01" db="EMBL/GenBank/DDBJ databases">
        <authorList>
            <person name="Aksoy S."/>
            <person name="Warren W."/>
            <person name="Wilson R.K."/>
        </authorList>
    </citation>
    <scope>NUCLEOTIDE SEQUENCE [LARGE SCALE GENOMIC DNA]</scope>
    <source>
        <strain evidence="17">IAEA</strain>
    </source>
</reference>
<dbReference type="Gene3D" id="3.90.70.10">
    <property type="entry name" value="Cysteine proteinases"/>
    <property type="match status" value="1"/>
</dbReference>
<dbReference type="PROSITE" id="PS00973">
    <property type="entry name" value="USP_2"/>
    <property type="match status" value="1"/>
</dbReference>
<dbReference type="InterPro" id="IPR001394">
    <property type="entry name" value="Peptidase_C19_UCH"/>
</dbReference>
<dbReference type="PANTHER" id="PTHR24006:SF758">
    <property type="entry name" value="UBIQUITIN CARBOXYL-TERMINAL HYDROLASE 36"/>
    <property type="match status" value="1"/>
</dbReference>
<evidence type="ECO:0000256" key="13">
    <source>
        <dbReference type="ARBA" id="ARBA00043009"/>
    </source>
</evidence>
<feature type="domain" description="USP" evidence="15">
    <location>
        <begin position="226"/>
        <end position="530"/>
    </location>
</feature>
<feature type="region of interest" description="Disordered" evidence="14">
    <location>
        <begin position="105"/>
        <end position="141"/>
    </location>
</feature>
<comment type="catalytic activity">
    <reaction evidence="1">
        <text>Thiol-dependent hydrolysis of ester, thioester, amide, peptide and isopeptide bonds formed by the C-terminal Gly of ubiquitin (a 76-residue protein attached to proteins as an intracellular targeting signal).</text>
        <dbReference type="EC" id="3.4.19.12"/>
    </reaction>
</comment>
<evidence type="ECO:0000256" key="6">
    <source>
        <dbReference type="ARBA" id="ARBA00022786"/>
    </source>
</evidence>
<dbReference type="EMBL" id="JXJN01019030">
    <property type="status" value="NOT_ANNOTATED_CDS"/>
    <property type="molecule type" value="Genomic_DNA"/>
</dbReference>
<dbReference type="GO" id="GO:0004843">
    <property type="term" value="F:cysteine-type deubiquitinase activity"/>
    <property type="evidence" value="ECO:0007669"/>
    <property type="project" value="UniProtKB-EC"/>
</dbReference>
<dbReference type="GO" id="GO:0042981">
    <property type="term" value="P:regulation of apoptotic process"/>
    <property type="evidence" value="ECO:0007669"/>
    <property type="project" value="TreeGrafter"/>
</dbReference>
<feature type="region of interest" description="Disordered" evidence="14">
    <location>
        <begin position="1022"/>
        <end position="1068"/>
    </location>
</feature>
<dbReference type="GO" id="GO:0005829">
    <property type="term" value="C:cytosol"/>
    <property type="evidence" value="ECO:0007669"/>
    <property type="project" value="TreeGrafter"/>
</dbReference>
<evidence type="ECO:0000256" key="5">
    <source>
        <dbReference type="ARBA" id="ARBA00022670"/>
    </source>
</evidence>
<feature type="compositionally biased region" description="Low complexity" evidence="14">
    <location>
        <begin position="115"/>
        <end position="126"/>
    </location>
</feature>
<feature type="region of interest" description="Disordered" evidence="14">
    <location>
        <begin position="929"/>
        <end position="994"/>
    </location>
</feature>
<feature type="compositionally biased region" description="Polar residues" evidence="14">
    <location>
        <begin position="929"/>
        <end position="945"/>
    </location>
</feature>
<evidence type="ECO:0000256" key="10">
    <source>
        <dbReference type="ARBA" id="ARBA00041300"/>
    </source>
</evidence>
<evidence type="ECO:0000256" key="14">
    <source>
        <dbReference type="SAM" id="MobiDB-lite"/>
    </source>
</evidence>
<comment type="subcellular location">
    <subcellularLocation>
        <location evidence="2">Nucleus</location>
        <location evidence="2">Nucleolus</location>
    </subcellularLocation>
</comment>
<dbReference type="Pfam" id="PF00443">
    <property type="entry name" value="UCH"/>
    <property type="match status" value="1"/>
</dbReference>
<dbReference type="SUPFAM" id="SSF54001">
    <property type="entry name" value="Cysteine proteinases"/>
    <property type="match status" value="1"/>
</dbReference>
<evidence type="ECO:0000313" key="16">
    <source>
        <dbReference type="EnsemblMetazoa" id="GPPI038133-PA"/>
    </source>
</evidence>
<accession>A0A1B0BRB8</accession>
<comment type="similarity">
    <text evidence="3">Belongs to the peptidase C19 family.</text>
</comment>
<keyword evidence="5" id="KW-0645">Protease</keyword>
<evidence type="ECO:0000256" key="8">
    <source>
        <dbReference type="ARBA" id="ARBA00022807"/>
    </source>
</evidence>
<keyword evidence="7" id="KW-0378">Hydrolase</keyword>
<dbReference type="PANTHER" id="PTHR24006">
    <property type="entry name" value="UBIQUITIN CARBOXYL-TERMINAL HYDROLASE"/>
    <property type="match status" value="1"/>
</dbReference>
<proteinExistence type="inferred from homology"/>
<dbReference type="InterPro" id="IPR038765">
    <property type="entry name" value="Papain-like_cys_pep_sf"/>
</dbReference>
<dbReference type="FunFam" id="3.90.70.10:FF:000119">
    <property type="entry name" value="Ubiquitin specific peptidase 36"/>
    <property type="match status" value="1"/>
</dbReference>
<dbReference type="AlphaFoldDB" id="A0A1B0BRB8"/>
<keyword evidence="6" id="KW-0833">Ubl conjugation pathway</keyword>
<evidence type="ECO:0000256" key="2">
    <source>
        <dbReference type="ARBA" id="ARBA00004604"/>
    </source>
</evidence>
<dbReference type="EC" id="3.4.19.12" evidence="4"/>
<dbReference type="InterPro" id="IPR028889">
    <property type="entry name" value="USP"/>
</dbReference>
<feature type="compositionally biased region" description="Low complexity" evidence="14">
    <location>
        <begin position="946"/>
        <end position="955"/>
    </location>
</feature>
<feature type="region of interest" description="Disordered" evidence="14">
    <location>
        <begin position="1103"/>
        <end position="1142"/>
    </location>
</feature>
<dbReference type="GO" id="GO:0006508">
    <property type="term" value="P:proteolysis"/>
    <property type="evidence" value="ECO:0007669"/>
    <property type="project" value="UniProtKB-KW"/>
</dbReference>
<dbReference type="EnsemblMetazoa" id="GPPI038133-RA">
    <property type="protein sequence ID" value="GPPI038133-PA"/>
    <property type="gene ID" value="GPPI038133"/>
</dbReference>
<evidence type="ECO:0000256" key="7">
    <source>
        <dbReference type="ARBA" id="ARBA00022801"/>
    </source>
</evidence>
<feature type="compositionally biased region" description="Basic and acidic residues" evidence="14">
    <location>
        <begin position="1103"/>
        <end position="1123"/>
    </location>
</feature>
<keyword evidence="17" id="KW-1185">Reference proteome</keyword>
<evidence type="ECO:0000256" key="3">
    <source>
        <dbReference type="ARBA" id="ARBA00009085"/>
    </source>
</evidence>
<protein>
    <recommendedName>
        <fullName evidence="9">Ubiquitin carboxyl-terminal hydrolase 36</fullName>
        <ecNumber evidence="4">3.4.19.12</ecNumber>
    </recommendedName>
    <alternativeName>
        <fullName evidence="12">Deubiquitinating enzyme 36</fullName>
    </alternativeName>
    <alternativeName>
        <fullName evidence="11">Protein scrawny</fullName>
    </alternativeName>
    <alternativeName>
        <fullName evidence="10">Ubiquitin thioesterase 36</fullName>
    </alternativeName>
    <alternativeName>
        <fullName evidence="13">Ubiquitin-specific-processing protease 36</fullName>
    </alternativeName>
</protein>
<organism evidence="16 17">
    <name type="scientific">Glossina palpalis gambiensis</name>
    <dbReference type="NCBI Taxonomy" id="67801"/>
    <lineage>
        <taxon>Eukaryota</taxon>
        <taxon>Metazoa</taxon>
        <taxon>Ecdysozoa</taxon>
        <taxon>Arthropoda</taxon>
        <taxon>Hexapoda</taxon>
        <taxon>Insecta</taxon>
        <taxon>Pterygota</taxon>
        <taxon>Neoptera</taxon>
        <taxon>Endopterygota</taxon>
        <taxon>Diptera</taxon>
        <taxon>Brachycera</taxon>
        <taxon>Muscomorpha</taxon>
        <taxon>Hippoboscoidea</taxon>
        <taxon>Glossinidae</taxon>
        <taxon>Glossina</taxon>
    </lineage>
</organism>
<evidence type="ECO:0000256" key="11">
    <source>
        <dbReference type="ARBA" id="ARBA00042154"/>
    </source>
</evidence>
<feature type="compositionally biased region" description="Low complexity" evidence="14">
    <location>
        <begin position="814"/>
        <end position="824"/>
    </location>
</feature>
<feature type="compositionally biased region" description="Low complexity" evidence="14">
    <location>
        <begin position="840"/>
        <end position="859"/>
    </location>
</feature>
<dbReference type="PROSITE" id="PS00972">
    <property type="entry name" value="USP_1"/>
    <property type="match status" value="1"/>
</dbReference>
<dbReference type="PROSITE" id="PS50235">
    <property type="entry name" value="USP_3"/>
    <property type="match status" value="1"/>
</dbReference>
<sequence length="1214" mass="133285">MPVSVVCETTANVNAAIRESLGNGGGCSTSSTSVSDDAKAIANVGCSVAKSDDGESLQNKLVASAKRVLLSKLEYEEVNNYGQAVLDNLKSKYIVLKPSGHNNCSNNENGSASPAACNQNNTQNGANGDGGAAANKFLPSKSTKTNDNELLCSCSSSTPSHSNSYTICTFSDNPDINGNTATSATSLVRKRVNNPNELPQPKRILYPRGNVRIGWKAAGHKWDVGVGMINLGNTCYLNSTLQALFHVPSMANWLMSDTTHMDRCDIADAGCIICAMAKTLHASQTSQSAIRPYYVYSKLKSICKHLVVGRQEDAHEFLRYLVEAMEKSYLLRFRNYKELDQFSKETTPLNQILGGYLKSAVRCLACDHVSVTFQHFQDLLLDIRKADTVEEALECYFSRERLEDMGYKCESCKKKVSATKQFSLERAPIALCIQLKRFSMLGTKLIKQISIKPRLDLTKYLSRKTSEQQLTYRLVAMVTHLGASQHCGHYTAIGLTDSGTYYNYDDSYVRPIPVQDVCKTNAYIIFYEMDTQPQRVASSTQISETQTAEKESAQSVKVNGHVLGNNTQRMIGPQLPPSGLPNYPHTTNGSALASLTNGGKLSVNRASAISRCSSNSTNNCKIATQFKANISNNVNPLCGKTSAATFLITSASVTSTSNSSSFAGLQNNDVTINNNVHHGMANEKYQESSPAKSLLANTTNKRQTANATKDKESSSSDDEVEIVSSSNSSMQVVTPQAVLPSMPKLGAEVTTSTKSPNPSINKSSQPPIATKNITCNKKSQPAPLKSLVPYGSETDDEADAPSALSPAISTPTEQLLLQQQQQQQPPKRLAPNSSKRHQGNAASSNNCSSNSNDNNNNNNGDDDSNANDPENKPTKGSKMKKAASTTTISNLALTSKSPVKSIDSSKTMKRAATDGAIDEIFNSTITAITNGQTPSKKSQYKSQNESFTASACDSSSDSDENSSRQKSSNTTRQTLKRPHSTPPSPPVIKSKVGNWQVTTIPTSTVVTSSCTSSMTAVNGTVTEKPVKNPKNPFAGNKHPISHETKRSKKETTNKKFAGNGYQRDTSSDSAVNEMLKQSHRGYGAPVLSWNGRPAEIEKEIIDEAREQRHRDRQYDDENDIDRGRQKKMKSQINNCRTPDFNPFQEQENQKRWRRFHQNSHHHHHRHHHQQHPYIGVGNFRRNFQRNKFKFQQFQHKFPKRNFATLNVLHTRRDS</sequence>
<dbReference type="STRING" id="67801.A0A1B0BRB8"/>
<reference evidence="16" key="2">
    <citation type="submission" date="2020-05" db="UniProtKB">
        <authorList>
            <consortium name="EnsemblMetazoa"/>
        </authorList>
    </citation>
    <scope>IDENTIFICATION</scope>
    <source>
        <strain evidence="16">IAEA</strain>
    </source>
</reference>
<dbReference type="GO" id="GO:0005730">
    <property type="term" value="C:nucleolus"/>
    <property type="evidence" value="ECO:0007669"/>
    <property type="project" value="UniProtKB-SubCell"/>
</dbReference>
<evidence type="ECO:0000256" key="1">
    <source>
        <dbReference type="ARBA" id="ARBA00000707"/>
    </source>
</evidence>
<keyword evidence="8" id="KW-0788">Thiol protease</keyword>
<feature type="compositionally biased region" description="Polar residues" evidence="14">
    <location>
        <begin position="749"/>
        <end position="779"/>
    </location>
</feature>
<name>A0A1B0BRB8_9MUSC</name>
<evidence type="ECO:0000256" key="4">
    <source>
        <dbReference type="ARBA" id="ARBA00012759"/>
    </source>
</evidence>
<feature type="region of interest" description="Disordered" evidence="14">
    <location>
        <begin position="699"/>
        <end position="889"/>
    </location>
</feature>
<evidence type="ECO:0000259" key="15">
    <source>
        <dbReference type="PROSITE" id="PS50235"/>
    </source>
</evidence>
<feature type="compositionally biased region" description="Basic and acidic residues" evidence="14">
    <location>
        <begin position="1040"/>
        <end position="1053"/>
    </location>
</feature>
<dbReference type="InterPro" id="IPR018200">
    <property type="entry name" value="USP_CS"/>
</dbReference>